<feature type="compositionally biased region" description="Basic and acidic residues" evidence="1">
    <location>
        <begin position="110"/>
        <end position="123"/>
    </location>
</feature>
<keyword evidence="3" id="KW-1185">Reference proteome</keyword>
<dbReference type="EMBL" id="EQ981527">
    <property type="protein sequence ID" value="EEF24688.1"/>
    <property type="molecule type" value="Genomic_DNA"/>
</dbReference>
<gene>
    <name evidence="2" type="ORF">RCOM_2000010</name>
</gene>
<feature type="non-terminal residue" evidence="2">
    <location>
        <position position="1"/>
    </location>
</feature>
<evidence type="ECO:0000313" key="2">
    <source>
        <dbReference type="EMBL" id="EEF24688.1"/>
    </source>
</evidence>
<evidence type="ECO:0000313" key="3">
    <source>
        <dbReference type="Proteomes" id="UP000008311"/>
    </source>
</evidence>
<dbReference type="Proteomes" id="UP000008311">
    <property type="component" value="Unassembled WGS sequence"/>
</dbReference>
<feature type="compositionally biased region" description="Basic and acidic residues" evidence="1">
    <location>
        <begin position="156"/>
        <end position="181"/>
    </location>
</feature>
<evidence type="ECO:0000256" key="1">
    <source>
        <dbReference type="SAM" id="MobiDB-lite"/>
    </source>
</evidence>
<reference evidence="3" key="1">
    <citation type="journal article" date="2010" name="Nat. Biotechnol.">
        <title>Draft genome sequence of the oilseed species Ricinus communis.</title>
        <authorList>
            <person name="Chan A.P."/>
            <person name="Crabtree J."/>
            <person name="Zhao Q."/>
            <person name="Lorenzi H."/>
            <person name="Orvis J."/>
            <person name="Puiu D."/>
            <person name="Melake-Berhan A."/>
            <person name="Jones K.M."/>
            <person name="Redman J."/>
            <person name="Chen G."/>
            <person name="Cahoon E.B."/>
            <person name="Gedil M."/>
            <person name="Stanke M."/>
            <person name="Haas B.J."/>
            <person name="Wortman J.R."/>
            <person name="Fraser-Liggett C.M."/>
            <person name="Ravel J."/>
            <person name="Rabinowicz P.D."/>
        </authorList>
    </citation>
    <scope>NUCLEOTIDE SEQUENCE [LARGE SCALE GENOMIC DNA]</scope>
    <source>
        <strain evidence="3">cv. Hale</strain>
    </source>
</reference>
<name>B9THH6_RICCO</name>
<dbReference type="AlphaFoldDB" id="B9THH6"/>
<feature type="compositionally biased region" description="Basic and acidic residues" evidence="1">
    <location>
        <begin position="1"/>
        <end position="92"/>
    </location>
</feature>
<organism evidence="2 3">
    <name type="scientific">Ricinus communis</name>
    <name type="common">Castor bean</name>
    <dbReference type="NCBI Taxonomy" id="3988"/>
    <lineage>
        <taxon>Eukaryota</taxon>
        <taxon>Viridiplantae</taxon>
        <taxon>Streptophyta</taxon>
        <taxon>Embryophyta</taxon>
        <taxon>Tracheophyta</taxon>
        <taxon>Spermatophyta</taxon>
        <taxon>Magnoliopsida</taxon>
        <taxon>eudicotyledons</taxon>
        <taxon>Gunneridae</taxon>
        <taxon>Pentapetalae</taxon>
        <taxon>rosids</taxon>
        <taxon>fabids</taxon>
        <taxon>Malpighiales</taxon>
        <taxon>Euphorbiaceae</taxon>
        <taxon>Acalyphoideae</taxon>
        <taxon>Acalypheae</taxon>
        <taxon>Ricinus</taxon>
    </lineage>
</organism>
<feature type="region of interest" description="Disordered" evidence="1">
    <location>
        <begin position="1"/>
        <end position="181"/>
    </location>
</feature>
<dbReference type="InParanoid" id="B9THH6"/>
<accession>B9THH6</accession>
<protein>
    <submittedName>
        <fullName evidence="2">Uncharacterized protein</fullName>
    </submittedName>
</protein>
<proteinExistence type="predicted"/>
<sequence length="381" mass="42539">CRRHAVDHVQHLVHAERRRHDLGQRGDIGQRERGREPARHAVARTQDDRDEAQGHQREAEGHDDPQHRQERPVGHGNGADEQRDARPLRDAQRNGPARLDEVVAEQGLVQRERGHAVQRDRQRAAQQHPLRRHDHAQPLGVPAGRQSGDAQVQEQPTREQHVQRLAVDERRDQDEQRQHDHAAVEQARLAVVPLDGQVELRLRPLHDVHARGAGEGAAAQDLARQVGQLQGEAGLGRMQIGRALLARRGAQRLQGGGVPAGNVDRVARREFDDVADDAAGRAGPRAEAEPHGRFGQVRVKVRYRNRCVEAGIGRGRGQRRCFLQDADVARVAAARHVLAVPAHEGHDGNDTDHDRNQIIGERLERQVKRGLRQARQFPATG</sequence>